<dbReference type="Proteomes" id="UP000237438">
    <property type="component" value="Unassembled WGS sequence"/>
</dbReference>
<dbReference type="GO" id="GO:0016042">
    <property type="term" value="P:lipid catabolic process"/>
    <property type="evidence" value="ECO:0007669"/>
    <property type="project" value="UniProtKB-KW"/>
</dbReference>
<comment type="catalytic activity">
    <reaction evidence="1 7">
        <text>a 1,2-diacyl-sn-glycero-3-phospho-(1D-myo-inositol-4,5-bisphosphate) + H2O = 1D-myo-inositol 1,4,5-trisphosphate + a 1,2-diacyl-sn-glycerol + H(+)</text>
        <dbReference type="Rhea" id="RHEA:33179"/>
        <dbReference type="ChEBI" id="CHEBI:15377"/>
        <dbReference type="ChEBI" id="CHEBI:15378"/>
        <dbReference type="ChEBI" id="CHEBI:17815"/>
        <dbReference type="ChEBI" id="CHEBI:58456"/>
        <dbReference type="ChEBI" id="CHEBI:203600"/>
        <dbReference type="EC" id="3.1.4.11"/>
    </reaction>
</comment>
<organism evidence="10 11">
    <name type="scientific">Erysiphe pulchra</name>
    <dbReference type="NCBI Taxonomy" id="225359"/>
    <lineage>
        <taxon>Eukaryota</taxon>
        <taxon>Fungi</taxon>
        <taxon>Dikarya</taxon>
        <taxon>Ascomycota</taxon>
        <taxon>Pezizomycotina</taxon>
        <taxon>Leotiomycetes</taxon>
        <taxon>Erysiphales</taxon>
        <taxon>Erysiphaceae</taxon>
        <taxon>Erysiphe</taxon>
    </lineage>
</organism>
<dbReference type="EC" id="3.1.4.11" evidence="7"/>
<sequence length="705" mass="79261">MTSTAINSSEENKLVHIDQGKDHKDERINEKERSTKQNNLTDTIKPHLRAVFDSLVKKSKEPTNKTLSQSHFEEWLLNVQGVPSPRDKLCQKKEDGYSFDEWLSALFVHGFLEAQKAPGPKDLTKTLSNYYISSSHNTYLSGNQLMSRSKTGAYKDVLRRGCRCIEVDVHNGDSINDKAIEESSANTVTVSRDVTPETSQTNKLSTRIATLLDRARRKRMRRRTEKRLADSNAQGPETLSQEQEKDLKRISSLQLSSDSSSSSSSSDGSFIESQVIPGEPIVMHGWTLTAPVGFRAVCKVIGQEAFQSSELPIIVSLEVHLDLEQQETMVKIMKEEWGDMLVQAPIPGCNPKETLPKLEQLKRKILIKVKKCKQQQDQQPLPNEKKGEICTVSEQVDSSMPKDSKVNGQGSSGNENCDTSIAVDKKRIKICESLSNLGIYTHTEHFSHSFSSISAQHPAHIFSIGESDLIDLDKNQRQELFTHNRNYIMRTYPAARRVDSSNPRPILFWRRGIQIVAMNWQKLDQGMMLNEGMFSGEQGWVLKPVGYHSNDGNGGKNSKNESETRVSAAAPGANTLPTVEASAEAALKAADKNTVVKIIYQDMADIKITILAGQHIPVPIDTTVKKFYPYICGELHLCEDDVEIRPENEQGGSRRGNNNNNNGMSHKYKQKTQHLEGDQLDFGRDGYQMNFYVRKHIQEDLSFLR</sequence>
<evidence type="ECO:0000313" key="10">
    <source>
        <dbReference type="EMBL" id="POS82977.1"/>
    </source>
</evidence>
<feature type="region of interest" description="Disordered" evidence="8">
    <location>
        <begin position="394"/>
        <end position="414"/>
    </location>
</feature>
<dbReference type="InterPro" id="IPR001192">
    <property type="entry name" value="PI-PLC_fam"/>
</dbReference>
<protein>
    <recommendedName>
        <fullName evidence="7">Phosphoinositide phospholipase C</fullName>
        <ecNumber evidence="7">3.1.4.11</ecNumber>
    </recommendedName>
</protein>
<keyword evidence="11" id="KW-1185">Reference proteome</keyword>
<dbReference type="OrthoDB" id="269822at2759"/>
<evidence type="ECO:0000256" key="6">
    <source>
        <dbReference type="ARBA" id="ARBA00059664"/>
    </source>
</evidence>
<evidence type="ECO:0000256" key="5">
    <source>
        <dbReference type="ARBA" id="ARBA00023224"/>
    </source>
</evidence>
<dbReference type="InterPro" id="IPR017946">
    <property type="entry name" value="PLC-like_Pdiesterase_TIM-brl"/>
</dbReference>
<gene>
    <name evidence="10" type="ORF">EPUL_006191</name>
</gene>
<feature type="compositionally biased region" description="Low complexity" evidence="8">
    <location>
        <begin position="251"/>
        <end position="269"/>
    </location>
</feature>
<feature type="domain" description="PI-PLC Y-box" evidence="9">
    <location>
        <begin position="434"/>
        <end position="547"/>
    </location>
</feature>
<evidence type="ECO:0000256" key="4">
    <source>
        <dbReference type="ARBA" id="ARBA00023098"/>
    </source>
</evidence>
<feature type="region of interest" description="Disordered" evidence="8">
    <location>
        <begin position="551"/>
        <end position="572"/>
    </location>
</feature>
<dbReference type="AlphaFoldDB" id="A0A2S4PLT6"/>
<evidence type="ECO:0000256" key="7">
    <source>
        <dbReference type="RuleBase" id="RU361133"/>
    </source>
</evidence>
<feature type="region of interest" description="Disordered" evidence="8">
    <location>
        <begin position="184"/>
        <end position="271"/>
    </location>
</feature>
<proteinExistence type="predicted"/>
<evidence type="ECO:0000256" key="2">
    <source>
        <dbReference type="ARBA" id="ARBA00022801"/>
    </source>
</evidence>
<dbReference type="InterPro" id="IPR001711">
    <property type="entry name" value="PLipase_C_Pinositol-sp_Y"/>
</dbReference>
<evidence type="ECO:0000259" key="9">
    <source>
        <dbReference type="PROSITE" id="PS50008"/>
    </source>
</evidence>
<name>A0A2S4PLT6_9PEZI</name>
<dbReference type="SMART" id="SM00148">
    <property type="entry name" value="PLCXc"/>
    <property type="match status" value="1"/>
</dbReference>
<feature type="region of interest" description="Disordered" evidence="8">
    <location>
        <begin position="646"/>
        <end position="666"/>
    </location>
</feature>
<feature type="region of interest" description="Disordered" evidence="8">
    <location>
        <begin position="1"/>
        <end position="43"/>
    </location>
</feature>
<dbReference type="SUPFAM" id="SSF51695">
    <property type="entry name" value="PLC-like phosphodiesterases"/>
    <property type="match status" value="1"/>
</dbReference>
<keyword evidence="3 7" id="KW-0442">Lipid degradation</keyword>
<dbReference type="SMART" id="SM00149">
    <property type="entry name" value="PLCYc"/>
    <property type="match status" value="1"/>
</dbReference>
<accession>A0A2S4PLT6</accession>
<dbReference type="Pfam" id="PF00387">
    <property type="entry name" value="PI-PLC-Y"/>
    <property type="match status" value="1"/>
</dbReference>
<feature type="compositionally biased region" description="Polar residues" evidence="8">
    <location>
        <begin position="184"/>
        <end position="208"/>
    </location>
</feature>
<comment type="function">
    <text evidence="6">The production of the second messenger molecules diacylglycerol (DAG) and inositol 1,4,5-trisphosphate (IP3) is mediated by activated phosphatidylinositol-specific phospholipase C enzymes.</text>
</comment>
<evidence type="ECO:0000256" key="3">
    <source>
        <dbReference type="ARBA" id="ARBA00022963"/>
    </source>
</evidence>
<evidence type="ECO:0000313" key="11">
    <source>
        <dbReference type="Proteomes" id="UP000237438"/>
    </source>
</evidence>
<feature type="compositionally biased region" description="Polar residues" evidence="8">
    <location>
        <begin position="231"/>
        <end position="241"/>
    </location>
</feature>
<dbReference type="FunFam" id="3.20.20.190:FF:000039">
    <property type="entry name" value="Phosphoinositide phospholipase C"/>
    <property type="match status" value="1"/>
</dbReference>
<keyword evidence="4 7" id="KW-0443">Lipid metabolism</keyword>
<dbReference type="PANTHER" id="PTHR10336">
    <property type="entry name" value="PHOSPHOINOSITIDE-SPECIFIC PHOSPHOLIPASE C FAMILY PROTEIN"/>
    <property type="match status" value="1"/>
</dbReference>
<keyword evidence="5" id="KW-0807">Transducer</keyword>
<dbReference type="PRINTS" id="PR00390">
    <property type="entry name" value="PHPHLIPASEC"/>
</dbReference>
<feature type="compositionally biased region" description="Basic and acidic residues" evidence="8">
    <location>
        <begin position="10"/>
        <end position="35"/>
    </location>
</feature>
<dbReference type="PROSITE" id="PS50007">
    <property type="entry name" value="PIPLC_X_DOMAIN"/>
    <property type="match status" value="1"/>
</dbReference>
<evidence type="ECO:0000256" key="1">
    <source>
        <dbReference type="ARBA" id="ARBA00001195"/>
    </source>
</evidence>
<dbReference type="PANTHER" id="PTHR10336:SF82">
    <property type="entry name" value="PHOSPHOINOSITIDE PHOSPHOLIPASE C"/>
    <property type="match status" value="1"/>
</dbReference>
<feature type="compositionally biased region" description="Basic residues" evidence="8">
    <location>
        <begin position="215"/>
        <end position="225"/>
    </location>
</feature>
<dbReference type="Pfam" id="PF00388">
    <property type="entry name" value="PI-PLC-X"/>
    <property type="match status" value="1"/>
</dbReference>
<dbReference type="InterPro" id="IPR000909">
    <property type="entry name" value="PLipase_C_PInositol-sp_X_dom"/>
</dbReference>
<comment type="caution">
    <text evidence="10">The sequence shown here is derived from an EMBL/GenBank/DDBJ whole genome shotgun (WGS) entry which is preliminary data.</text>
</comment>
<dbReference type="GO" id="GO:0004435">
    <property type="term" value="F:phosphatidylinositol-4,5-bisphosphate phospholipase C activity"/>
    <property type="evidence" value="ECO:0007669"/>
    <property type="project" value="UniProtKB-EC"/>
</dbReference>
<dbReference type="EMBL" id="PEDP01002025">
    <property type="protein sequence ID" value="POS82977.1"/>
    <property type="molecule type" value="Genomic_DNA"/>
</dbReference>
<reference evidence="10 11" key="1">
    <citation type="submission" date="2017-10" db="EMBL/GenBank/DDBJ databases">
        <title>Development of genomic resources for the powdery mildew, Erysiphe pulchra.</title>
        <authorList>
            <person name="Wadl P.A."/>
            <person name="Mack B.M."/>
            <person name="Moore G."/>
            <person name="Beltz S.B."/>
        </authorList>
    </citation>
    <scope>NUCLEOTIDE SEQUENCE [LARGE SCALE GENOMIC DNA]</scope>
    <source>
        <strain evidence="10">Cflorida</strain>
    </source>
</reference>
<dbReference type="GO" id="GO:0048015">
    <property type="term" value="P:phosphatidylinositol-mediated signaling"/>
    <property type="evidence" value="ECO:0007669"/>
    <property type="project" value="TreeGrafter"/>
</dbReference>
<dbReference type="STRING" id="225359.A0A2S4PLT6"/>
<dbReference type="GO" id="GO:0051209">
    <property type="term" value="P:release of sequestered calcium ion into cytosol"/>
    <property type="evidence" value="ECO:0007669"/>
    <property type="project" value="TreeGrafter"/>
</dbReference>
<evidence type="ECO:0000256" key="8">
    <source>
        <dbReference type="SAM" id="MobiDB-lite"/>
    </source>
</evidence>
<keyword evidence="2 7" id="KW-0378">Hydrolase</keyword>
<dbReference type="Gene3D" id="3.20.20.190">
    <property type="entry name" value="Phosphatidylinositol (PI) phosphodiesterase"/>
    <property type="match status" value="1"/>
</dbReference>
<dbReference type="PROSITE" id="PS50008">
    <property type="entry name" value="PIPLC_Y_DOMAIN"/>
    <property type="match status" value="1"/>
</dbReference>